<protein>
    <submittedName>
        <fullName evidence="1">Uncharacterized protein</fullName>
    </submittedName>
</protein>
<evidence type="ECO:0000313" key="2">
    <source>
        <dbReference type="Proteomes" id="UP000294164"/>
    </source>
</evidence>
<accession>A0A4Q8M3D6</accession>
<comment type="caution">
    <text evidence="1">The sequence shown here is derived from an EMBL/GenBank/DDBJ whole genome shotgun (WGS) entry which is preliminary data.</text>
</comment>
<organism evidence="1 2">
    <name type="scientific">Pseudoxanthomonas winnipegensis</name>
    <dbReference type="NCBI Taxonomy" id="2480810"/>
    <lineage>
        <taxon>Bacteria</taxon>
        <taxon>Pseudomonadati</taxon>
        <taxon>Pseudomonadota</taxon>
        <taxon>Gammaproteobacteria</taxon>
        <taxon>Lysobacterales</taxon>
        <taxon>Lysobacteraceae</taxon>
        <taxon>Pseudoxanthomonas</taxon>
    </lineage>
</organism>
<evidence type="ECO:0000313" key="1">
    <source>
        <dbReference type="EMBL" id="TAA42497.1"/>
    </source>
</evidence>
<dbReference type="Proteomes" id="UP000294164">
    <property type="component" value="Unassembled WGS sequence"/>
</dbReference>
<reference evidence="1 2" key="1">
    <citation type="submission" date="2019-02" db="EMBL/GenBank/DDBJ databases">
        <title>WGS of Pseudoxanthomonas species novum from clinical isolates.</title>
        <authorList>
            <person name="Bernier A.-M."/>
            <person name="Bernard K."/>
            <person name="Vachon A."/>
        </authorList>
    </citation>
    <scope>NUCLEOTIDE SEQUENCE [LARGE SCALE GENOMIC DNA]</scope>
    <source>
        <strain evidence="1 2">NML130969</strain>
    </source>
</reference>
<dbReference type="EMBL" id="SHMG01000005">
    <property type="protein sequence ID" value="TAA42497.1"/>
    <property type="molecule type" value="Genomic_DNA"/>
</dbReference>
<gene>
    <name evidence="1" type="ORF">EA655_10750</name>
</gene>
<sequence>MAKKGKDRFTGDPRWELHQATGALDFLLELFGDELGKRHKWKNDLRGIEAVWYYLMQKHHWTPAQLRTMTHADLRFALTEEMHGWTAP</sequence>
<proteinExistence type="predicted"/>
<dbReference type="AlphaFoldDB" id="A0A4Q8M3D6"/>
<name>A0A4Q8M3D6_9GAMM</name>
<dbReference type="OrthoDB" id="8481534at2"/>
<dbReference type="RefSeq" id="WP_130534532.1">
    <property type="nucleotide sequence ID" value="NZ_SHMG01000005.1"/>
</dbReference>